<evidence type="ECO:0000256" key="10">
    <source>
        <dbReference type="SAM" id="Phobius"/>
    </source>
</evidence>
<evidence type="ECO:0000256" key="5">
    <source>
        <dbReference type="ARBA" id="ARBA00022692"/>
    </source>
</evidence>
<evidence type="ECO:0000256" key="1">
    <source>
        <dbReference type="ARBA" id="ARBA00004651"/>
    </source>
</evidence>
<organism evidence="11 12">
    <name type="scientific">Deinococcus cavernae</name>
    <dbReference type="NCBI Taxonomy" id="2320857"/>
    <lineage>
        <taxon>Bacteria</taxon>
        <taxon>Thermotogati</taxon>
        <taxon>Deinococcota</taxon>
        <taxon>Deinococci</taxon>
        <taxon>Deinococcales</taxon>
        <taxon>Deinococcaceae</taxon>
        <taxon>Deinococcus</taxon>
    </lineage>
</organism>
<sequence length="461" mass="49893">MQTRETALPRPTRPTFWQRLSGPQLIALTFAAAILIGALLLWLSLTHQAGQTLTFVQAVFMSTSAVCVTGLAVVDPGSTFNLTGQVVLLLLIQLGGLGLVTLGTLFAITLGRRVSITERVRAAEQANALHLGEVITIVRTVVLLAAGVELAGTLLLAPDFIRHEGVGRGLYFALFHSVSAFNNAGFSLYKTGLAGFVTDPWVNLVIPLLIILGGLGFLVQMNVLLWLQNPRRNRLSVNTKLSLTMTAILLAVGILTFALLEWNNSKTLGNLTFGQKIMASVFQGVTPRTAGFNTLQYVQMKYTTLFIAMLLMFIGANSGSTGGGIKANTFSIMAVSAWSLVRGHSDIHLFRRRISLELVLRALTVTLLSAALVLVGFTLMLYFNTNVNLKFHQLLFETISAFATVGLSMDTTPLLNANQELVLIALMFFGRIGPLTFAVAFAQKRAARLVQYPAENDVLVG</sequence>
<gene>
    <name evidence="11" type="ORF">D3875_01820</name>
</gene>
<keyword evidence="5 10" id="KW-0812">Transmembrane</keyword>
<evidence type="ECO:0000256" key="2">
    <source>
        <dbReference type="ARBA" id="ARBA00022448"/>
    </source>
</evidence>
<keyword evidence="9 10" id="KW-0472">Membrane</keyword>
<evidence type="ECO:0000256" key="7">
    <source>
        <dbReference type="ARBA" id="ARBA00022989"/>
    </source>
</evidence>
<protein>
    <submittedName>
        <fullName evidence="11">Potassium transporter KtrB</fullName>
    </submittedName>
</protein>
<keyword evidence="3" id="KW-1003">Cell membrane</keyword>
<feature type="transmembrane region" description="Helical" evidence="10">
    <location>
        <begin position="302"/>
        <end position="319"/>
    </location>
</feature>
<feature type="transmembrane region" description="Helical" evidence="10">
    <location>
        <begin position="421"/>
        <end position="442"/>
    </location>
</feature>
<keyword evidence="7 10" id="KW-1133">Transmembrane helix</keyword>
<feature type="transmembrane region" description="Helical" evidence="10">
    <location>
        <begin position="55"/>
        <end position="74"/>
    </location>
</feature>
<evidence type="ECO:0000256" key="8">
    <source>
        <dbReference type="ARBA" id="ARBA00023065"/>
    </source>
</evidence>
<dbReference type="Pfam" id="PF02386">
    <property type="entry name" value="TrkH"/>
    <property type="match status" value="1"/>
</dbReference>
<proteinExistence type="predicted"/>
<evidence type="ECO:0000313" key="12">
    <source>
        <dbReference type="Proteomes" id="UP000286287"/>
    </source>
</evidence>
<accession>A0A418VGP8</accession>
<dbReference type="AlphaFoldDB" id="A0A418VGP8"/>
<feature type="transmembrane region" description="Helical" evidence="10">
    <location>
        <begin position="86"/>
        <end position="110"/>
    </location>
</feature>
<dbReference type="Proteomes" id="UP000286287">
    <property type="component" value="Unassembled WGS sequence"/>
</dbReference>
<dbReference type="GO" id="GO:0015379">
    <property type="term" value="F:potassium:chloride symporter activity"/>
    <property type="evidence" value="ECO:0007669"/>
    <property type="project" value="InterPro"/>
</dbReference>
<evidence type="ECO:0000256" key="3">
    <source>
        <dbReference type="ARBA" id="ARBA00022475"/>
    </source>
</evidence>
<evidence type="ECO:0000256" key="6">
    <source>
        <dbReference type="ARBA" id="ARBA00022958"/>
    </source>
</evidence>
<dbReference type="InterPro" id="IPR003445">
    <property type="entry name" value="Cat_transpt"/>
</dbReference>
<reference evidence="11 12" key="1">
    <citation type="submission" date="2018-09" db="EMBL/GenBank/DDBJ databases">
        <authorList>
            <person name="Zhu H."/>
        </authorList>
    </citation>
    <scope>NUCLEOTIDE SEQUENCE [LARGE SCALE GENOMIC DNA]</scope>
    <source>
        <strain evidence="11 12">K2S05-167</strain>
    </source>
</reference>
<feature type="transmembrane region" description="Helical" evidence="10">
    <location>
        <begin position="169"/>
        <end position="189"/>
    </location>
</feature>
<keyword evidence="4" id="KW-0633">Potassium transport</keyword>
<keyword evidence="12" id="KW-1185">Reference proteome</keyword>
<feature type="transmembrane region" description="Helical" evidence="10">
    <location>
        <begin position="201"/>
        <end position="221"/>
    </location>
</feature>
<dbReference type="NCBIfam" id="TIGR00933">
    <property type="entry name" value="2a38"/>
    <property type="match status" value="1"/>
</dbReference>
<evidence type="ECO:0000256" key="9">
    <source>
        <dbReference type="ARBA" id="ARBA00023136"/>
    </source>
</evidence>
<keyword evidence="8" id="KW-0406">Ion transport</keyword>
<comment type="subcellular location">
    <subcellularLocation>
        <location evidence="1">Cell membrane</location>
        <topology evidence="1">Multi-pass membrane protein</topology>
    </subcellularLocation>
</comment>
<feature type="transmembrane region" description="Helical" evidence="10">
    <location>
        <begin position="241"/>
        <end position="260"/>
    </location>
</feature>
<dbReference type="InterPro" id="IPR004772">
    <property type="entry name" value="TrkH"/>
</dbReference>
<feature type="transmembrane region" description="Helical" evidence="10">
    <location>
        <begin position="131"/>
        <end position="157"/>
    </location>
</feature>
<evidence type="ECO:0000256" key="4">
    <source>
        <dbReference type="ARBA" id="ARBA00022538"/>
    </source>
</evidence>
<dbReference type="PANTHER" id="PTHR32024:SF1">
    <property type="entry name" value="KTR SYSTEM POTASSIUM UPTAKE PROTEIN B"/>
    <property type="match status" value="1"/>
</dbReference>
<feature type="transmembrane region" description="Helical" evidence="10">
    <location>
        <begin position="362"/>
        <end position="383"/>
    </location>
</feature>
<dbReference type="EMBL" id="QYUJ01000006">
    <property type="protein sequence ID" value="RJF75264.1"/>
    <property type="molecule type" value="Genomic_DNA"/>
</dbReference>
<keyword evidence="2" id="KW-0813">Transport</keyword>
<dbReference type="PANTHER" id="PTHR32024">
    <property type="entry name" value="TRK SYSTEM POTASSIUM UPTAKE PROTEIN TRKG-RELATED"/>
    <property type="match status" value="1"/>
</dbReference>
<comment type="caution">
    <text evidence="11">The sequence shown here is derived from an EMBL/GenBank/DDBJ whole genome shotgun (WGS) entry which is preliminary data.</text>
</comment>
<keyword evidence="6" id="KW-0630">Potassium</keyword>
<dbReference type="OrthoDB" id="9810952at2"/>
<dbReference type="RefSeq" id="WP_119760538.1">
    <property type="nucleotide sequence ID" value="NZ_QYUJ01000006.1"/>
</dbReference>
<evidence type="ECO:0000313" key="11">
    <source>
        <dbReference type="EMBL" id="RJF75264.1"/>
    </source>
</evidence>
<feature type="transmembrane region" description="Helical" evidence="10">
    <location>
        <begin position="25"/>
        <end position="43"/>
    </location>
</feature>
<name>A0A418VGP8_9DEIO</name>
<dbReference type="GO" id="GO:0005886">
    <property type="term" value="C:plasma membrane"/>
    <property type="evidence" value="ECO:0007669"/>
    <property type="project" value="UniProtKB-SubCell"/>
</dbReference>